<keyword evidence="1" id="KW-0472">Membrane</keyword>
<organism evidence="2 3">
    <name type="scientific">Aspergillus sclerotiicarbonarius (strain CBS 121057 / IBT 28362)</name>
    <dbReference type="NCBI Taxonomy" id="1448318"/>
    <lineage>
        <taxon>Eukaryota</taxon>
        <taxon>Fungi</taxon>
        <taxon>Dikarya</taxon>
        <taxon>Ascomycota</taxon>
        <taxon>Pezizomycotina</taxon>
        <taxon>Eurotiomycetes</taxon>
        <taxon>Eurotiomycetidae</taxon>
        <taxon>Eurotiales</taxon>
        <taxon>Aspergillaceae</taxon>
        <taxon>Aspergillus</taxon>
        <taxon>Aspergillus subgen. Circumdati</taxon>
    </lineage>
</organism>
<name>A0A319EM05_ASPSB</name>
<proteinExistence type="predicted"/>
<keyword evidence="1" id="KW-0812">Transmembrane</keyword>
<keyword evidence="3" id="KW-1185">Reference proteome</keyword>
<sequence>MEDIMVGVLAVPVEGSGVLGVGLEDIMGGMGGMGGIMVGEGEGASGVGGEGGGRFFGLVWVGVVQGILVWLLWGWELELLLFGSVD</sequence>
<dbReference type="AlphaFoldDB" id="A0A319EM05"/>
<reference evidence="2 3" key="1">
    <citation type="submission" date="2018-02" db="EMBL/GenBank/DDBJ databases">
        <title>The genomes of Aspergillus section Nigri reveals drivers in fungal speciation.</title>
        <authorList>
            <consortium name="DOE Joint Genome Institute"/>
            <person name="Vesth T.C."/>
            <person name="Nybo J."/>
            <person name="Theobald S."/>
            <person name="Brandl J."/>
            <person name="Frisvad J.C."/>
            <person name="Nielsen K.F."/>
            <person name="Lyhne E.K."/>
            <person name="Kogle M.E."/>
            <person name="Kuo A."/>
            <person name="Riley R."/>
            <person name="Clum A."/>
            <person name="Nolan M."/>
            <person name="Lipzen A."/>
            <person name="Salamov A."/>
            <person name="Henrissat B."/>
            <person name="Wiebenga A."/>
            <person name="De vries R.P."/>
            <person name="Grigoriev I.V."/>
            <person name="Mortensen U.H."/>
            <person name="Andersen M.R."/>
            <person name="Baker S.E."/>
        </authorList>
    </citation>
    <scope>NUCLEOTIDE SEQUENCE [LARGE SCALE GENOMIC DNA]</scope>
    <source>
        <strain evidence="2 3">CBS 121057</strain>
    </source>
</reference>
<gene>
    <name evidence="2" type="ORF">BO78DRAFT_417297</name>
</gene>
<feature type="transmembrane region" description="Helical" evidence="1">
    <location>
        <begin position="55"/>
        <end position="75"/>
    </location>
</feature>
<dbReference type="EMBL" id="KZ826339">
    <property type="protein sequence ID" value="PYI07718.1"/>
    <property type="molecule type" value="Genomic_DNA"/>
</dbReference>
<evidence type="ECO:0000313" key="2">
    <source>
        <dbReference type="EMBL" id="PYI07718.1"/>
    </source>
</evidence>
<dbReference type="VEuPathDB" id="FungiDB:BO78DRAFT_417297"/>
<evidence type="ECO:0000256" key="1">
    <source>
        <dbReference type="SAM" id="Phobius"/>
    </source>
</evidence>
<evidence type="ECO:0000313" key="3">
    <source>
        <dbReference type="Proteomes" id="UP000248423"/>
    </source>
</evidence>
<accession>A0A319EM05</accession>
<dbReference type="Proteomes" id="UP000248423">
    <property type="component" value="Unassembled WGS sequence"/>
</dbReference>
<protein>
    <submittedName>
        <fullName evidence="2">Uncharacterized protein</fullName>
    </submittedName>
</protein>
<keyword evidence="1" id="KW-1133">Transmembrane helix</keyword>